<gene>
    <name evidence="1" type="ORF">GALMADRAFT_82330</name>
</gene>
<dbReference type="Proteomes" id="UP000027222">
    <property type="component" value="Unassembled WGS sequence"/>
</dbReference>
<dbReference type="AlphaFoldDB" id="A0A067SBC6"/>
<keyword evidence="2" id="KW-1185">Reference proteome</keyword>
<sequence>MTWLNQNLIRYSADKHILPDTQVAAQPGVQTRDLMSYLAGIKCWTTRHKQPVYAIKRDQMKGFDRLSPDGFYDALKAYGLPASIVALDKAAQTQVRCFIHTAYGATLPITVSGVNKQGGPASQLKSTFTTSMGHYYLSDILAQDQNALIVTTSSNRRKDPHTPDARLEIQVTMVEATDDTYIFSKSIDSLRRNTLEMERFQYAYGWLTQVDNPTARFNELKDFIDTFQFPKIIGRLPITLLRKITNQNIISKCRALLSLQPITTTDAEKLDKAIIHKVHDALGFPFHPTTDIATLPISQHGFGFLSIARINAALAIDGLSRDLNHHIPAYRDMAKITLADWTCEKNDCQNPLDGPGHGKDQSRRVKSIPSSWVVAHKSMQKLSLSLKVTDQSEITRGDISLSHITNICNHKIPQKSATVNGTTLLTLRRMNIHLLKDIGKWTINGTWASDGSMIPATATLLDPKQITGAATGKSTLVMKVPGRNVSILQGEQVGLIIALVLSGQNDSSNNEQQCLLTDHLNSVHLIHDNQTNISQVPRLQYMNGRSYYRWILSLHERRHIAIEYTPGHADGLTLSSRMNNEADQLATSSGRVVPLYCKLLYSGMR</sequence>
<organism evidence="1 2">
    <name type="scientific">Galerina marginata (strain CBS 339.88)</name>
    <dbReference type="NCBI Taxonomy" id="685588"/>
    <lineage>
        <taxon>Eukaryota</taxon>
        <taxon>Fungi</taxon>
        <taxon>Dikarya</taxon>
        <taxon>Basidiomycota</taxon>
        <taxon>Agaricomycotina</taxon>
        <taxon>Agaricomycetes</taxon>
        <taxon>Agaricomycetidae</taxon>
        <taxon>Agaricales</taxon>
        <taxon>Agaricineae</taxon>
        <taxon>Strophariaceae</taxon>
        <taxon>Galerina</taxon>
    </lineage>
</organism>
<evidence type="ECO:0000313" key="1">
    <source>
        <dbReference type="EMBL" id="KDR65054.1"/>
    </source>
</evidence>
<reference evidence="2" key="1">
    <citation type="journal article" date="2014" name="Proc. Natl. Acad. Sci. U.S.A.">
        <title>Extensive sampling of basidiomycete genomes demonstrates inadequacy of the white-rot/brown-rot paradigm for wood decay fungi.</title>
        <authorList>
            <person name="Riley R."/>
            <person name="Salamov A.A."/>
            <person name="Brown D.W."/>
            <person name="Nagy L.G."/>
            <person name="Floudas D."/>
            <person name="Held B.W."/>
            <person name="Levasseur A."/>
            <person name="Lombard V."/>
            <person name="Morin E."/>
            <person name="Otillar R."/>
            <person name="Lindquist E.A."/>
            <person name="Sun H."/>
            <person name="LaButti K.M."/>
            <person name="Schmutz J."/>
            <person name="Jabbour D."/>
            <person name="Luo H."/>
            <person name="Baker S.E."/>
            <person name="Pisabarro A.G."/>
            <person name="Walton J.D."/>
            <person name="Blanchette R.A."/>
            <person name="Henrissat B."/>
            <person name="Martin F."/>
            <person name="Cullen D."/>
            <person name="Hibbett D.S."/>
            <person name="Grigoriev I.V."/>
        </authorList>
    </citation>
    <scope>NUCLEOTIDE SEQUENCE [LARGE SCALE GENOMIC DNA]</scope>
    <source>
        <strain evidence="2">CBS 339.88</strain>
    </source>
</reference>
<proteinExistence type="predicted"/>
<protein>
    <submittedName>
        <fullName evidence="1">Uncharacterized protein</fullName>
    </submittedName>
</protein>
<evidence type="ECO:0000313" key="2">
    <source>
        <dbReference type="Proteomes" id="UP000027222"/>
    </source>
</evidence>
<dbReference type="HOGENOM" id="CLU_010866_0_0_1"/>
<accession>A0A067SBC6</accession>
<dbReference type="OrthoDB" id="3251015at2759"/>
<name>A0A067SBC6_GALM3</name>
<dbReference type="EMBL" id="KL142551">
    <property type="protein sequence ID" value="KDR65054.1"/>
    <property type="molecule type" value="Genomic_DNA"/>
</dbReference>